<dbReference type="Gene3D" id="3.30.70.270">
    <property type="match status" value="1"/>
</dbReference>
<dbReference type="InterPro" id="IPR043128">
    <property type="entry name" value="Rev_trsase/Diguanyl_cyclase"/>
</dbReference>
<dbReference type="GO" id="GO:0003684">
    <property type="term" value="F:damaged DNA binding"/>
    <property type="evidence" value="ECO:0007669"/>
    <property type="project" value="InterPro"/>
</dbReference>
<keyword evidence="3" id="KW-0239">DNA-directed DNA polymerase</keyword>
<feature type="domain" description="UmuC" evidence="4">
    <location>
        <begin position="16"/>
        <end position="199"/>
    </location>
</feature>
<evidence type="ECO:0000313" key="6">
    <source>
        <dbReference type="Proteomes" id="UP000253606"/>
    </source>
</evidence>
<evidence type="ECO:0000259" key="4">
    <source>
        <dbReference type="PROSITE" id="PS50173"/>
    </source>
</evidence>
<gene>
    <name evidence="5" type="ORF">ACPOL_5027</name>
</gene>
<organism evidence="5 6">
    <name type="scientific">Acidisarcina polymorpha</name>
    <dbReference type="NCBI Taxonomy" id="2211140"/>
    <lineage>
        <taxon>Bacteria</taxon>
        <taxon>Pseudomonadati</taxon>
        <taxon>Acidobacteriota</taxon>
        <taxon>Terriglobia</taxon>
        <taxon>Terriglobales</taxon>
        <taxon>Acidobacteriaceae</taxon>
        <taxon>Acidisarcina</taxon>
    </lineage>
</organism>
<dbReference type="PANTHER" id="PTHR11076">
    <property type="entry name" value="DNA REPAIR POLYMERASE UMUC / TRANSFERASE FAMILY MEMBER"/>
    <property type="match status" value="1"/>
</dbReference>
<keyword evidence="2" id="KW-0515">Mutator protein</keyword>
<comment type="similarity">
    <text evidence="1">Belongs to the DNA polymerase type-Y family.</text>
</comment>
<dbReference type="PANTHER" id="PTHR11076:SF33">
    <property type="entry name" value="DNA POLYMERASE KAPPA"/>
    <property type="match status" value="1"/>
</dbReference>
<dbReference type="RefSeq" id="WP_114209097.1">
    <property type="nucleotide sequence ID" value="NZ_CP030840.1"/>
</dbReference>
<dbReference type="Gene3D" id="1.10.150.20">
    <property type="entry name" value="5' to 3' exonuclease, C-terminal subdomain"/>
    <property type="match status" value="1"/>
</dbReference>
<dbReference type="Pfam" id="PF00817">
    <property type="entry name" value="IMS"/>
    <property type="match status" value="1"/>
</dbReference>
<protein>
    <submittedName>
        <fullName evidence="5">DNA polymerase IV</fullName>
    </submittedName>
</protein>
<dbReference type="Proteomes" id="UP000253606">
    <property type="component" value="Chromosome"/>
</dbReference>
<keyword evidence="3" id="KW-0808">Transferase</keyword>
<dbReference type="GO" id="GO:0006281">
    <property type="term" value="P:DNA repair"/>
    <property type="evidence" value="ECO:0007669"/>
    <property type="project" value="InterPro"/>
</dbReference>
<dbReference type="KEGG" id="abas:ACPOL_5027"/>
<dbReference type="GO" id="GO:0042276">
    <property type="term" value="P:error-prone translesion synthesis"/>
    <property type="evidence" value="ECO:0007669"/>
    <property type="project" value="TreeGrafter"/>
</dbReference>
<dbReference type="GO" id="GO:0009432">
    <property type="term" value="P:SOS response"/>
    <property type="evidence" value="ECO:0007669"/>
    <property type="project" value="TreeGrafter"/>
</dbReference>
<keyword evidence="6" id="KW-1185">Reference proteome</keyword>
<evidence type="ECO:0000313" key="5">
    <source>
        <dbReference type="EMBL" id="AXC14285.1"/>
    </source>
</evidence>
<dbReference type="Pfam" id="PF21999">
    <property type="entry name" value="IMS_HHH_1"/>
    <property type="match status" value="1"/>
</dbReference>
<accession>A0A2Z5G6L9</accession>
<dbReference type="OrthoDB" id="9808813at2"/>
<dbReference type="Pfam" id="PF11799">
    <property type="entry name" value="IMS_C"/>
    <property type="match status" value="1"/>
</dbReference>
<evidence type="ECO:0000256" key="1">
    <source>
        <dbReference type="ARBA" id="ARBA00010945"/>
    </source>
</evidence>
<dbReference type="Gene3D" id="3.40.1170.60">
    <property type="match status" value="1"/>
</dbReference>
<dbReference type="SUPFAM" id="SSF56672">
    <property type="entry name" value="DNA/RNA polymerases"/>
    <property type="match status" value="1"/>
</dbReference>
<dbReference type="InterPro" id="IPR053848">
    <property type="entry name" value="IMS_HHH_1"/>
</dbReference>
<proteinExistence type="inferred from homology"/>
<evidence type="ECO:0000256" key="2">
    <source>
        <dbReference type="ARBA" id="ARBA00022457"/>
    </source>
</evidence>
<dbReference type="EMBL" id="CP030840">
    <property type="protein sequence ID" value="AXC14285.1"/>
    <property type="molecule type" value="Genomic_DNA"/>
</dbReference>
<dbReference type="GO" id="GO:0005829">
    <property type="term" value="C:cytosol"/>
    <property type="evidence" value="ECO:0007669"/>
    <property type="project" value="TreeGrafter"/>
</dbReference>
<dbReference type="InterPro" id="IPR050116">
    <property type="entry name" value="DNA_polymerase-Y"/>
</dbReference>
<dbReference type="InterPro" id="IPR043502">
    <property type="entry name" value="DNA/RNA_pol_sf"/>
</dbReference>
<evidence type="ECO:0000256" key="3">
    <source>
        <dbReference type="ARBA" id="ARBA00022932"/>
    </source>
</evidence>
<dbReference type="PROSITE" id="PS50173">
    <property type="entry name" value="UMUC"/>
    <property type="match status" value="1"/>
</dbReference>
<dbReference type="CDD" id="cd00424">
    <property type="entry name" value="PolY"/>
    <property type="match status" value="1"/>
</dbReference>
<reference evidence="5 6" key="1">
    <citation type="journal article" date="2018" name="Front. Microbiol.">
        <title>Hydrolytic Capabilities as a Key to Environmental Success: Chitinolytic and Cellulolytic Acidobacteria From Acidic Sub-arctic Soils and Boreal Peatlands.</title>
        <authorList>
            <person name="Belova S.E."/>
            <person name="Ravin N.V."/>
            <person name="Pankratov T.A."/>
            <person name="Rakitin A.L."/>
            <person name="Ivanova A.A."/>
            <person name="Beletsky A.V."/>
            <person name="Mardanov A.V."/>
            <person name="Sinninghe Damste J.S."/>
            <person name="Dedysh S.N."/>
        </authorList>
    </citation>
    <scope>NUCLEOTIDE SEQUENCE [LARGE SCALE GENOMIC DNA]</scope>
    <source>
        <strain evidence="5 6">SBC82</strain>
    </source>
</reference>
<name>A0A2Z5G6L9_9BACT</name>
<sequence>MNQLPQSAIDGPRLAWLFLDLNSYFASVEQELQPRLRARPVAVVPLFADTTCCIAASYEAKAFGVRTGTTVADAKRMCPGIELIEARHEIYVDYHHRIIEAVETCVPITAVMSIDEMACRLIGREQPLLAALDLARRVKLAVRERAGSTLKCSVGLAQNRYLAKIASDMEKPDGLVALTPDILEAALLGLKPRDLPGIGARMEKRLHECGIRTMQQLLKLGREEMNSVWGGIGGEKLWHWLRGQDFNDPALEHQKSISQSHMLSPELRTLEGTYAVLHKLLHKAAMRLRSARLWTTHLTLEIKYAVPKAVATKQHLSGIPQSAWAKGTSLIECQDNLTLIEALQKLWAQRPQGAGFEKPFYAGIALGNLVPNHLHTLNLFSGLEEESRRTRITTTMDSLNHKYGTNTVMAASMLLAGAAAPTRIAFTSIPELF</sequence>
<dbReference type="AlphaFoldDB" id="A0A2Z5G6L9"/>
<keyword evidence="3" id="KW-0548">Nucleotidyltransferase</keyword>
<dbReference type="InterPro" id="IPR017961">
    <property type="entry name" value="DNA_pol_Y-fam_little_finger"/>
</dbReference>
<dbReference type="InterPro" id="IPR001126">
    <property type="entry name" value="UmuC"/>
</dbReference>
<dbReference type="GO" id="GO:0003887">
    <property type="term" value="F:DNA-directed DNA polymerase activity"/>
    <property type="evidence" value="ECO:0007669"/>
    <property type="project" value="UniProtKB-KW"/>
</dbReference>